<feature type="chain" id="PRO_5043326147" description="Extracellular protein" evidence="2">
    <location>
        <begin position="21"/>
        <end position="173"/>
    </location>
</feature>
<evidence type="ECO:0000256" key="1">
    <source>
        <dbReference type="SAM" id="MobiDB-lite"/>
    </source>
</evidence>
<protein>
    <recommendedName>
        <fullName evidence="5">Extracellular protein</fullName>
    </recommendedName>
</protein>
<evidence type="ECO:0000313" key="4">
    <source>
        <dbReference type="Proteomes" id="UP001314263"/>
    </source>
</evidence>
<evidence type="ECO:0000313" key="3">
    <source>
        <dbReference type="EMBL" id="CAK0782878.1"/>
    </source>
</evidence>
<dbReference type="AlphaFoldDB" id="A0AAV1IAL9"/>
<evidence type="ECO:0008006" key="5">
    <source>
        <dbReference type="Google" id="ProtNLM"/>
    </source>
</evidence>
<gene>
    <name evidence="3" type="ORF">CVIRNUC_006073</name>
</gene>
<evidence type="ECO:0000256" key="2">
    <source>
        <dbReference type="SAM" id="SignalP"/>
    </source>
</evidence>
<comment type="caution">
    <text evidence="3">The sequence shown here is derived from an EMBL/GenBank/DDBJ whole genome shotgun (WGS) entry which is preliminary data.</text>
</comment>
<feature type="signal peptide" evidence="2">
    <location>
        <begin position="1"/>
        <end position="20"/>
    </location>
</feature>
<feature type="region of interest" description="Disordered" evidence="1">
    <location>
        <begin position="42"/>
        <end position="94"/>
    </location>
</feature>
<name>A0AAV1IAL9_9CHLO</name>
<accession>A0AAV1IAL9</accession>
<reference evidence="3 4" key="1">
    <citation type="submission" date="2023-10" db="EMBL/GenBank/DDBJ databases">
        <authorList>
            <person name="Maclean D."/>
            <person name="Macfadyen A."/>
        </authorList>
    </citation>
    <scope>NUCLEOTIDE SEQUENCE [LARGE SCALE GENOMIC DNA]</scope>
</reference>
<feature type="compositionally biased region" description="Low complexity" evidence="1">
    <location>
        <begin position="64"/>
        <end position="74"/>
    </location>
</feature>
<proteinExistence type="predicted"/>
<keyword evidence="2" id="KW-0732">Signal</keyword>
<keyword evidence="4" id="KW-1185">Reference proteome</keyword>
<dbReference type="Proteomes" id="UP001314263">
    <property type="component" value="Unassembled WGS sequence"/>
</dbReference>
<sequence>MGTFVSALLLMALAASSGVARDLPSDSFHITKHDATRKLLQEGAGSMTMARGRGYRGTPSDRSPGLCPRALPGPLRRPGPPGLLMETGPPGQPARQASPALLMVTGALAQGLPGRTRAPRLMRPPLPRPPLPLHRVGSEARHFLSEKGAFCGGCRQASKLSVWTTSPDEHRIQ</sequence>
<organism evidence="3 4">
    <name type="scientific">Coccomyxa viridis</name>
    <dbReference type="NCBI Taxonomy" id="1274662"/>
    <lineage>
        <taxon>Eukaryota</taxon>
        <taxon>Viridiplantae</taxon>
        <taxon>Chlorophyta</taxon>
        <taxon>core chlorophytes</taxon>
        <taxon>Trebouxiophyceae</taxon>
        <taxon>Trebouxiophyceae incertae sedis</taxon>
        <taxon>Coccomyxaceae</taxon>
        <taxon>Coccomyxa</taxon>
    </lineage>
</organism>
<dbReference type="EMBL" id="CAUYUE010000007">
    <property type="protein sequence ID" value="CAK0782878.1"/>
    <property type="molecule type" value="Genomic_DNA"/>
</dbReference>